<proteinExistence type="predicted"/>
<sequence>MAIPEDPSLIPVTTWQLSMVCNSRSRRSNHLTVFTGTRNIRGSQTYMQTKTHT</sequence>
<evidence type="ECO:0000313" key="2">
    <source>
        <dbReference type="Proteomes" id="UP000001075"/>
    </source>
</evidence>
<gene>
    <name evidence="1" type="ORF">I79_009955</name>
</gene>
<dbReference type="AlphaFoldDB" id="G3HH58"/>
<dbReference type="EMBL" id="JH000371">
    <property type="protein sequence ID" value="EGW09141.1"/>
    <property type="molecule type" value="Genomic_DNA"/>
</dbReference>
<evidence type="ECO:0000313" key="1">
    <source>
        <dbReference type="EMBL" id="EGW09141.1"/>
    </source>
</evidence>
<dbReference type="InParanoid" id="G3HH58"/>
<reference evidence="2" key="1">
    <citation type="journal article" date="2011" name="Nat. Biotechnol.">
        <title>The genomic sequence of the Chinese hamster ovary (CHO)-K1 cell line.</title>
        <authorList>
            <person name="Xu X."/>
            <person name="Nagarajan H."/>
            <person name="Lewis N.E."/>
            <person name="Pan S."/>
            <person name="Cai Z."/>
            <person name="Liu X."/>
            <person name="Chen W."/>
            <person name="Xie M."/>
            <person name="Wang W."/>
            <person name="Hammond S."/>
            <person name="Andersen M.R."/>
            <person name="Neff N."/>
            <person name="Passarelli B."/>
            <person name="Koh W."/>
            <person name="Fan H.C."/>
            <person name="Wang J."/>
            <person name="Gui Y."/>
            <person name="Lee K.H."/>
            <person name="Betenbaugh M.J."/>
            <person name="Quake S.R."/>
            <person name="Famili I."/>
            <person name="Palsson B.O."/>
            <person name="Wang J."/>
        </authorList>
    </citation>
    <scope>NUCLEOTIDE SEQUENCE [LARGE SCALE GENOMIC DNA]</scope>
    <source>
        <strain evidence="2">CHO K1 cell line</strain>
    </source>
</reference>
<name>G3HH58_CRIGR</name>
<accession>G3HH58</accession>
<dbReference type="Proteomes" id="UP000001075">
    <property type="component" value="Unassembled WGS sequence"/>
</dbReference>
<organism evidence="1 2">
    <name type="scientific">Cricetulus griseus</name>
    <name type="common">Chinese hamster</name>
    <name type="synonym">Cricetulus barabensis griseus</name>
    <dbReference type="NCBI Taxonomy" id="10029"/>
    <lineage>
        <taxon>Eukaryota</taxon>
        <taxon>Metazoa</taxon>
        <taxon>Chordata</taxon>
        <taxon>Craniata</taxon>
        <taxon>Vertebrata</taxon>
        <taxon>Euteleostomi</taxon>
        <taxon>Mammalia</taxon>
        <taxon>Eutheria</taxon>
        <taxon>Euarchontoglires</taxon>
        <taxon>Glires</taxon>
        <taxon>Rodentia</taxon>
        <taxon>Myomorpha</taxon>
        <taxon>Muroidea</taxon>
        <taxon>Cricetidae</taxon>
        <taxon>Cricetinae</taxon>
        <taxon>Cricetulus</taxon>
    </lineage>
</organism>
<protein>
    <submittedName>
        <fullName evidence="1">Uncharacterized protein</fullName>
    </submittedName>
</protein>